<dbReference type="Pfam" id="PF00404">
    <property type="entry name" value="Dockerin_1"/>
    <property type="match status" value="1"/>
</dbReference>
<evidence type="ECO:0008006" key="2">
    <source>
        <dbReference type="Google" id="ProtNLM"/>
    </source>
</evidence>
<dbReference type="GO" id="GO:0000272">
    <property type="term" value="P:polysaccharide catabolic process"/>
    <property type="evidence" value="ECO:0007669"/>
    <property type="project" value="InterPro"/>
</dbReference>
<dbReference type="PROSITE" id="PS00018">
    <property type="entry name" value="EF_HAND_1"/>
    <property type="match status" value="2"/>
</dbReference>
<protein>
    <recommendedName>
        <fullName evidence="2">PEP-CTERM protein-sorting domain-containing protein</fullName>
    </recommendedName>
</protein>
<reference evidence="1" key="1">
    <citation type="journal article" date="2015" name="Nature">
        <title>Complex archaea that bridge the gap between prokaryotes and eukaryotes.</title>
        <authorList>
            <person name="Spang A."/>
            <person name="Saw J.H."/>
            <person name="Jorgensen S.L."/>
            <person name="Zaremba-Niedzwiedzka K."/>
            <person name="Martijn J."/>
            <person name="Lind A.E."/>
            <person name="van Eijk R."/>
            <person name="Schleper C."/>
            <person name="Guy L."/>
            <person name="Ettema T.J."/>
        </authorList>
    </citation>
    <scope>NUCLEOTIDE SEQUENCE</scope>
</reference>
<dbReference type="GO" id="GO:0004553">
    <property type="term" value="F:hydrolase activity, hydrolyzing O-glycosyl compounds"/>
    <property type="evidence" value="ECO:0007669"/>
    <property type="project" value="InterPro"/>
</dbReference>
<dbReference type="Gene3D" id="1.10.1330.10">
    <property type="entry name" value="Dockerin domain"/>
    <property type="match status" value="1"/>
</dbReference>
<dbReference type="InterPro" id="IPR002105">
    <property type="entry name" value="Dockerin_1_rpt"/>
</dbReference>
<dbReference type="EMBL" id="LAZR01000026">
    <property type="protein sequence ID" value="KKO03499.1"/>
    <property type="molecule type" value="Genomic_DNA"/>
</dbReference>
<dbReference type="CDD" id="cd14256">
    <property type="entry name" value="Dockerin_I"/>
    <property type="match status" value="1"/>
</dbReference>
<dbReference type="AlphaFoldDB" id="A0A0F9YGH8"/>
<proteinExistence type="predicted"/>
<accession>A0A0F9YGH8</accession>
<dbReference type="SUPFAM" id="SSF63446">
    <property type="entry name" value="Type I dockerin domain"/>
    <property type="match status" value="1"/>
</dbReference>
<dbReference type="InterPro" id="IPR036439">
    <property type="entry name" value="Dockerin_dom_sf"/>
</dbReference>
<sequence>MEPRAPHNRKRMNVRTFAIALMAVTMVFAATAQAYAPSSASGKYGISTQVSAKWLGDGQWEYAYDIFGEGSANLWYDYLIMKFEFGDGGASTDHILNLYDPGAGPELREFWTVNGMIGNRGGHWFWGGVETGVQASYGDLATNTWITNPTSGQASGQRWLLDPVYAAAEGMANPFHDPLDYGRWAGNDYYTGQGDSAFGLIGGRAGEYDSDGIADDIFYDMTWFLGGHIYNATGPQLMATIRVVSDLGPYGAMQFQYYGSGSQRVGPVMAPGVTPDGLGDFDTDGDVDADDIDILCANMGGDPATYDLDGDGDVDIDDMIVLIETLAEWDNGVTSGVGTKRGDFNLDGVVDGIDLALMKTAFGEPDMGYADANANCDAFVDGTDLAILKTNFGFIAPTGGSAGLATGGAVPEPMTLLVMAAAGLPVLLKRKRKSQA</sequence>
<evidence type="ECO:0000313" key="1">
    <source>
        <dbReference type="EMBL" id="KKO03499.1"/>
    </source>
</evidence>
<name>A0A0F9YGH8_9ZZZZ</name>
<dbReference type="InterPro" id="IPR018247">
    <property type="entry name" value="EF_Hand_1_Ca_BS"/>
</dbReference>
<dbReference type="NCBIfam" id="TIGR02595">
    <property type="entry name" value="PEP_CTERM"/>
    <property type="match status" value="1"/>
</dbReference>
<dbReference type="InterPro" id="IPR013424">
    <property type="entry name" value="Ice-binding_C"/>
</dbReference>
<comment type="caution">
    <text evidence="1">The sequence shown here is derived from an EMBL/GenBank/DDBJ whole genome shotgun (WGS) entry which is preliminary data.</text>
</comment>
<organism evidence="1">
    <name type="scientific">marine sediment metagenome</name>
    <dbReference type="NCBI Taxonomy" id="412755"/>
    <lineage>
        <taxon>unclassified sequences</taxon>
        <taxon>metagenomes</taxon>
        <taxon>ecological metagenomes</taxon>
    </lineage>
</organism>
<gene>
    <name evidence="1" type="ORF">LCGC14_0094230</name>
</gene>